<evidence type="ECO:0000313" key="2">
    <source>
        <dbReference type="EMBL" id="PAU94882.1"/>
    </source>
</evidence>
<dbReference type="SUPFAM" id="SSF56935">
    <property type="entry name" value="Porins"/>
    <property type="match status" value="1"/>
</dbReference>
<dbReference type="AlphaFoldDB" id="A0A2A2GDP1"/>
<keyword evidence="1" id="KW-0732">Signal</keyword>
<keyword evidence="3" id="KW-1185">Reference proteome</keyword>
<sequence>MALGSMNSRICTSYPRFIFLILVFGLISSISSSALAIDDDENKNDGPSIMDSGILAVANEDTSNYLSIGGALRYNLYLEDYGGSIGERDSEFTFDMWRINVEGRAEGININLEYRFYPTFGTHFIKQGWLGYNFSDQTNLQIGVTQVPFGLLQYASHNWWFQLPYYLGLEDDHDMGFKLTTSRKNWDFQLAYFMQADPNGIAEFAPQNTARYSYDIIEEPNEGLSNSETSQFNGRVAYNWDHGSLGSTELGTSLQYGGIYNSALDEVSDHYAVAPHIDGMYGNFNVKAEYIYYNHNAQNDLGNPVDVVQMGAYGFPSSDGTPGYDVAAEGHMYVLGVSYSKDVDWGPISNLTFYDNYTYLDKVNETFADTQHNVLGFMVTAGKMYTYFDIASGKNQPWLTDNFGEGLGAGTNNPRWNTRFNINIGYYF</sequence>
<protein>
    <recommendedName>
        <fullName evidence="4">Porin</fullName>
    </recommendedName>
</protein>
<dbReference type="OrthoDB" id="625456at2"/>
<dbReference type="EMBL" id="NSKE01000003">
    <property type="protein sequence ID" value="PAU94882.1"/>
    <property type="molecule type" value="Genomic_DNA"/>
</dbReference>
<evidence type="ECO:0000313" key="3">
    <source>
        <dbReference type="Proteomes" id="UP000218831"/>
    </source>
</evidence>
<dbReference type="Gene3D" id="2.40.160.10">
    <property type="entry name" value="Porin"/>
    <property type="match status" value="1"/>
</dbReference>
<gene>
    <name evidence="2" type="ORF">CK503_05265</name>
</gene>
<dbReference type="InterPro" id="IPR023614">
    <property type="entry name" value="Porin_dom_sf"/>
</dbReference>
<evidence type="ECO:0000256" key="1">
    <source>
        <dbReference type="SAM" id="SignalP"/>
    </source>
</evidence>
<feature type="chain" id="PRO_5012132484" description="Porin" evidence="1">
    <location>
        <begin position="37"/>
        <end position="428"/>
    </location>
</feature>
<dbReference type="RefSeq" id="WP_095605750.1">
    <property type="nucleotide sequence ID" value="NZ_NSKE01000003.1"/>
</dbReference>
<dbReference type="Proteomes" id="UP000218831">
    <property type="component" value="Unassembled WGS sequence"/>
</dbReference>
<reference evidence="2 3" key="1">
    <citation type="submission" date="2017-08" db="EMBL/GenBank/DDBJ databases">
        <title>Aliifodinibius alkalisoli sp. nov., isolated from saline alkaline soil.</title>
        <authorList>
            <person name="Liu D."/>
            <person name="Zhang G."/>
        </authorList>
    </citation>
    <scope>NUCLEOTIDE SEQUENCE [LARGE SCALE GENOMIC DNA]</scope>
    <source>
        <strain evidence="2 3">WN023</strain>
    </source>
</reference>
<feature type="signal peptide" evidence="1">
    <location>
        <begin position="1"/>
        <end position="36"/>
    </location>
</feature>
<name>A0A2A2GDP1_9BACT</name>
<proteinExistence type="predicted"/>
<evidence type="ECO:0008006" key="4">
    <source>
        <dbReference type="Google" id="ProtNLM"/>
    </source>
</evidence>
<comment type="caution">
    <text evidence="2">The sequence shown here is derived from an EMBL/GenBank/DDBJ whole genome shotgun (WGS) entry which is preliminary data.</text>
</comment>
<organism evidence="2 3">
    <name type="scientific">Fodinibius salipaludis</name>
    <dbReference type="NCBI Taxonomy" id="2032627"/>
    <lineage>
        <taxon>Bacteria</taxon>
        <taxon>Pseudomonadati</taxon>
        <taxon>Balneolota</taxon>
        <taxon>Balneolia</taxon>
        <taxon>Balneolales</taxon>
        <taxon>Balneolaceae</taxon>
        <taxon>Fodinibius</taxon>
    </lineage>
</organism>
<accession>A0A2A2GDP1</accession>